<feature type="compositionally biased region" description="Basic and acidic residues" evidence="5">
    <location>
        <begin position="173"/>
        <end position="190"/>
    </location>
</feature>
<organism evidence="7 8">
    <name type="scientific">Halomicronema hongdechloris C2206</name>
    <dbReference type="NCBI Taxonomy" id="1641165"/>
    <lineage>
        <taxon>Bacteria</taxon>
        <taxon>Bacillati</taxon>
        <taxon>Cyanobacteriota</taxon>
        <taxon>Cyanophyceae</taxon>
        <taxon>Nodosilineales</taxon>
        <taxon>Nodosilineaceae</taxon>
        <taxon>Halomicronema</taxon>
    </lineage>
</organism>
<feature type="compositionally biased region" description="Low complexity" evidence="5">
    <location>
        <begin position="80"/>
        <end position="94"/>
    </location>
</feature>
<dbReference type="Gene3D" id="1.25.40.10">
    <property type="entry name" value="Tetratricopeptide repeat domain"/>
    <property type="match status" value="1"/>
</dbReference>
<dbReference type="CDD" id="cd06257">
    <property type="entry name" value="DnaJ"/>
    <property type="match status" value="1"/>
</dbReference>
<dbReference type="PRINTS" id="PR00625">
    <property type="entry name" value="JDOMAIN"/>
</dbReference>
<feature type="region of interest" description="Disordered" evidence="5">
    <location>
        <begin position="173"/>
        <end position="200"/>
    </location>
</feature>
<keyword evidence="2 4" id="KW-0802">TPR repeat</keyword>
<dbReference type="RefSeq" id="WP_080812481.1">
    <property type="nucleotide sequence ID" value="NZ_CP021983.2"/>
</dbReference>
<evidence type="ECO:0000256" key="5">
    <source>
        <dbReference type="SAM" id="MobiDB-lite"/>
    </source>
</evidence>
<dbReference type="SUPFAM" id="SSF48452">
    <property type="entry name" value="TPR-like"/>
    <property type="match status" value="1"/>
</dbReference>
<dbReference type="InterPro" id="IPR011990">
    <property type="entry name" value="TPR-like_helical_dom_sf"/>
</dbReference>
<evidence type="ECO:0000313" key="8">
    <source>
        <dbReference type="Proteomes" id="UP000191901"/>
    </source>
</evidence>
<feature type="domain" description="J" evidence="6">
    <location>
        <begin position="5"/>
        <end position="73"/>
    </location>
</feature>
<evidence type="ECO:0000259" key="6">
    <source>
        <dbReference type="PROSITE" id="PS50076"/>
    </source>
</evidence>
<keyword evidence="3" id="KW-0143">Chaperone</keyword>
<gene>
    <name evidence="7" type="primary">danJ</name>
    <name evidence="7" type="ORF">XM38_052660</name>
</gene>
<dbReference type="PANTHER" id="PTHR44145:SF3">
    <property type="entry name" value="DNAJ HOMOLOG SUBFAMILY A MEMBER 3, MITOCHONDRIAL"/>
    <property type="match status" value="1"/>
</dbReference>
<dbReference type="KEGG" id="hhg:XM38_052660"/>
<dbReference type="PROSITE" id="PS50005">
    <property type="entry name" value="TPR"/>
    <property type="match status" value="1"/>
</dbReference>
<reference evidence="7 8" key="1">
    <citation type="journal article" date="2016" name="Biochim. Biophys. Acta">
        <title>Characterization of red-shifted phycobilisomes isolated from the chlorophyll f-containing cyanobacterium Halomicronema hongdechloris.</title>
        <authorList>
            <person name="Li Y."/>
            <person name="Lin Y."/>
            <person name="Garvey C.J."/>
            <person name="Birch D."/>
            <person name="Corkery R.W."/>
            <person name="Loughlin P.C."/>
            <person name="Scheer H."/>
            <person name="Willows R.D."/>
            <person name="Chen M."/>
        </authorList>
    </citation>
    <scope>NUCLEOTIDE SEQUENCE [LARGE SCALE GENOMIC DNA]</scope>
    <source>
        <strain evidence="7 8">C2206</strain>
    </source>
</reference>
<evidence type="ECO:0000256" key="4">
    <source>
        <dbReference type="PROSITE-ProRule" id="PRU00339"/>
    </source>
</evidence>
<evidence type="ECO:0000256" key="1">
    <source>
        <dbReference type="ARBA" id="ARBA00022737"/>
    </source>
</evidence>
<proteinExistence type="predicted"/>
<dbReference type="InterPro" id="IPR013105">
    <property type="entry name" value="TPR_2"/>
</dbReference>
<accession>A0A1Z3HVE8</accession>
<evidence type="ECO:0000256" key="3">
    <source>
        <dbReference type="ARBA" id="ARBA00023186"/>
    </source>
</evidence>
<dbReference type="InterPro" id="IPR051938">
    <property type="entry name" value="Apopto_cytoskel_mod"/>
</dbReference>
<dbReference type="PANTHER" id="PTHR44145">
    <property type="entry name" value="DNAJ HOMOLOG SUBFAMILY A MEMBER 3, MITOCHONDRIAL"/>
    <property type="match status" value="1"/>
</dbReference>
<dbReference type="EMBL" id="CP021983">
    <property type="protein sequence ID" value="ASC74291.1"/>
    <property type="molecule type" value="Genomic_DNA"/>
</dbReference>
<evidence type="ECO:0000256" key="2">
    <source>
        <dbReference type="ARBA" id="ARBA00022803"/>
    </source>
</evidence>
<dbReference type="STRING" id="1641165.XM38_21255"/>
<sequence length="200" mass="23361">MSLADHYRVLGLRTGASFAEVKASYRRLARRYHPDVNPDDRQAHEHFIQITQAYRALSQVLPSPIEAPVDNRTAVRPEQPHAAAAAPPQVQPNPTLSPEEQRLKQQSFEQLQRFFKEQRFPRAIALVEALAQRMPRDLEIRQWQAITYQRWGRSLLHQGQYEKANRYLHKALRTDPHNRSLGQEIRHDLDQLSQRSPPRE</sequence>
<dbReference type="Proteomes" id="UP000191901">
    <property type="component" value="Chromosome"/>
</dbReference>
<dbReference type="OrthoDB" id="9779889at2"/>
<dbReference type="Pfam" id="PF07719">
    <property type="entry name" value="TPR_2"/>
    <property type="match status" value="1"/>
</dbReference>
<name>A0A1Z3HVE8_9CYAN</name>
<feature type="compositionally biased region" description="Polar residues" evidence="5">
    <location>
        <begin position="191"/>
        <end position="200"/>
    </location>
</feature>
<dbReference type="InterPro" id="IPR036869">
    <property type="entry name" value="J_dom_sf"/>
</dbReference>
<dbReference type="InterPro" id="IPR019734">
    <property type="entry name" value="TPR_rpt"/>
</dbReference>
<dbReference type="PROSITE" id="PS50076">
    <property type="entry name" value="DNAJ_2"/>
    <property type="match status" value="1"/>
</dbReference>
<keyword evidence="1" id="KW-0677">Repeat</keyword>
<dbReference type="Pfam" id="PF00226">
    <property type="entry name" value="DnaJ"/>
    <property type="match status" value="1"/>
</dbReference>
<evidence type="ECO:0000313" key="7">
    <source>
        <dbReference type="EMBL" id="ASC74291.1"/>
    </source>
</evidence>
<dbReference type="Gene3D" id="1.10.287.110">
    <property type="entry name" value="DnaJ domain"/>
    <property type="match status" value="1"/>
</dbReference>
<feature type="repeat" description="TPR" evidence="4">
    <location>
        <begin position="145"/>
        <end position="178"/>
    </location>
</feature>
<dbReference type="SUPFAM" id="SSF46565">
    <property type="entry name" value="Chaperone J-domain"/>
    <property type="match status" value="1"/>
</dbReference>
<dbReference type="AlphaFoldDB" id="A0A1Z3HVE8"/>
<dbReference type="SMART" id="SM00271">
    <property type="entry name" value="DnaJ"/>
    <property type="match status" value="1"/>
</dbReference>
<protein>
    <submittedName>
        <fullName evidence="7">Molecular chaperone DnaJ</fullName>
    </submittedName>
</protein>
<keyword evidence="8" id="KW-1185">Reference proteome</keyword>
<feature type="region of interest" description="Disordered" evidence="5">
    <location>
        <begin position="76"/>
        <end position="102"/>
    </location>
</feature>
<dbReference type="InterPro" id="IPR001623">
    <property type="entry name" value="DnaJ_domain"/>
</dbReference>